<name>A0A0A2FI81_9PORP</name>
<evidence type="ECO:0000313" key="2">
    <source>
        <dbReference type="Proteomes" id="UP000030146"/>
    </source>
</evidence>
<dbReference type="AlphaFoldDB" id="A0A0A2FI81"/>
<evidence type="ECO:0000313" key="1">
    <source>
        <dbReference type="EMBL" id="KGN88029.1"/>
    </source>
</evidence>
<proteinExistence type="predicted"/>
<reference evidence="1 2" key="1">
    <citation type="submission" date="2014-08" db="EMBL/GenBank/DDBJ databases">
        <title>Porphyromonas gulae strain:COT-052_OH3439 Genome sequencing.</title>
        <authorList>
            <person name="Wallis C."/>
            <person name="Deusch O."/>
            <person name="O'Flynn C."/>
            <person name="Davis I."/>
            <person name="Jospin G."/>
            <person name="Darling A.E."/>
            <person name="Coil D.A."/>
            <person name="Alexiev A."/>
            <person name="Horsfall A."/>
            <person name="Kirkwood N."/>
            <person name="Harris S."/>
            <person name="Eisen J.A."/>
        </authorList>
    </citation>
    <scope>NUCLEOTIDE SEQUENCE [LARGE SCALE GENOMIC DNA]</scope>
    <source>
        <strain evidence="2">COT-052 OH3439</strain>
    </source>
</reference>
<organism evidence="1 2">
    <name type="scientific">Porphyromonas gulae</name>
    <dbReference type="NCBI Taxonomy" id="111105"/>
    <lineage>
        <taxon>Bacteria</taxon>
        <taxon>Pseudomonadati</taxon>
        <taxon>Bacteroidota</taxon>
        <taxon>Bacteroidia</taxon>
        <taxon>Bacteroidales</taxon>
        <taxon>Porphyromonadaceae</taxon>
        <taxon>Porphyromonas</taxon>
    </lineage>
</organism>
<accession>A0A0A2FI81</accession>
<gene>
    <name evidence="1" type="ORF">HR15_05380</name>
</gene>
<comment type="caution">
    <text evidence="1">The sequence shown here is derived from an EMBL/GenBank/DDBJ whole genome shotgun (WGS) entry which is preliminary data.</text>
</comment>
<sequence length="163" mass="17693">MVIFGKRGNVRRGICIAWPKKVAASCGTTSLTRKSFSQVAAAFFSANLSFRNLRRGFFVRKCFPAICGSEFRARFAGLHAGQTALRSRNADFPTNNCIFLTQMVCRVTFGTVGGLGSGLSCDFFSPNGMISLPIGTLNVERKEGGSRHVVGSPSSSVRVWQWA</sequence>
<dbReference type="Proteomes" id="UP000030146">
    <property type="component" value="Unassembled WGS sequence"/>
</dbReference>
<protein>
    <submittedName>
        <fullName evidence="1">Uncharacterized protein</fullName>
    </submittedName>
</protein>
<dbReference type="EMBL" id="JRAK01000078">
    <property type="protein sequence ID" value="KGN88029.1"/>
    <property type="molecule type" value="Genomic_DNA"/>
</dbReference>
<keyword evidence="2" id="KW-1185">Reference proteome</keyword>